<dbReference type="SMART" id="SM00184">
    <property type="entry name" value="RING"/>
    <property type="match status" value="1"/>
</dbReference>
<keyword evidence="3 6" id="KW-0863">Zinc-finger</keyword>
<gene>
    <name evidence="10" type="primary">LOC115734704</name>
</gene>
<dbReference type="Pfam" id="PF13639">
    <property type="entry name" value="zf-RING_2"/>
    <property type="match status" value="1"/>
</dbReference>
<reference evidence="9" key="1">
    <citation type="submission" date="2025-05" db="UniProtKB">
        <authorList>
            <consortium name="RefSeq"/>
        </authorList>
    </citation>
    <scope>NUCLEOTIDE SEQUENCE [LARGE SCALE GENOMIC DNA]</scope>
</reference>
<dbReference type="GeneID" id="115734704"/>
<dbReference type="InterPro" id="IPR001841">
    <property type="entry name" value="Znf_RING"/>
</dbReference>
<dbReference type="KEGG" id="rarg:115734704"/>
<dbReference type="InterPro" id="IPR013083">
    <property type="entry name" value="Znf_RING/FYVE/PHD"/>
</dbReference>
<dbReference type="RefSeq" id="XP_030521465.1">
    <property type="nucleotide sequence ID" value="XM_030665605.2"/>
</dbReference>
<evidence type="ECO:0000259" key="8">
    <source>
        <dbReference type="PROSITE" id="PS50089"/>
    </source>
</evidence>
<dbReference type="PANTHER" id="PTHR46151">
    <property type="entry name" value="NEP1-INTERACTING PROTEIN-LIKE 2"/>
    <property type="match status" value="1"/>
</dbReference>
<dbReference type="Proteomes" id="UP000827889">
    <property type="component" value="Chromosome 2"/>
</dbReference>
<evidence type="ECO:0000256" key="4">
    <source>
        <dbReference type="ARBA" id="ARBA00022833"/>
    </source>
</evidence>
<keyword evidence="2" id="KW-0479">Metal-binding</keyword>
<keyword evidence="5 7" id="KW-0472">Membrane</keyword>
<keyword evidence="4" id="KW-0862">Zinc</keyword>
<dbReference type="GO" id="GO:0016020">
    <property type="term" value="C:membrane"/>
    <property type="evidence" value="ECO:0007669"/>
    <property type="project" value="UniProtKB-SubCell"/>
</dbReference>
<dbReference type="GO" id="GO:0008270">
    <property type="term" value="F:zinc ion binding"/>
    <property type="evidence" value="ECO:0007669"/>
    <property type="project" value="UniProtKB-KW"/>
</dbReference>
<reference evidence="10" key="2">
    <citation type="submission" date="2025-08" db="UniProtKB">
        <authorList>
            <consortium name="RefSeq"/>
        </authorList>
    </citation>
    <scope>IDENTIFICATION</scope>
    <source>
        <tissue evidence="10">Leaf</tissue>
    </source>
</reference>
<proteinExistence type="predicted"/>
<dbReference type="AlphaFoldDB" id="A0A8B8NG67"/>
<keyword evidence="9" id="KW-1185">Reference proteome</keyword>
<dbReference type="OrthoDB" id="8062037at2759"/>
<keyword evidence="7" id="KW-0812">Transmembrane</keyword>
<sequence>MEKVRVWCCCGVSAIIFSVSYAVSVFFLAIVGSTLGAFAGVLLGIKSQRGLFCSMAVGAISGGAFLINAFKTSVSFWFSDDCSPGDLLRWTDWTAELDAGELVQQFLYSLTLLRLEHTLAYADNMITEIVVDPAKISKRSFKRIHRIRLTEDHLMDSSGNRNSCSICLQDFECKDVARRLPACRHLFHLCCIDKWISKQRSCPLCRSPIVQVN</sequence>
<feature type="transmembrane region" description="Helical" evidence="7">
    <location>
        <begin position="21"/>
        <end position="43"/>
    </location>
</feature>
<dbReference type="PROSITE" id="PS50089">
    <property type="entry name" value="ZF_RING_2"/>
    <property type="match status" value="1"/>
</dbReference>
<protein>
    <submittedName>
        <fullName evidence="10">NEP1-interacting protein 1-like isoform X1</fullName>
    </submittedName>
</protein>
<evidence type="ECO:0000313" key="10">
    <source>
        <dbReference type="RefSeq" id="XP_030521465.1"/>
    </source>
</evidence>
<accession>A0A8B8NG67</accession>
<comment type="subcellular location">
    <subcellularLocation>
        <location evidence="1">Membrane</location>
    </subcellularLocation>
</comment>
<evidence type="ECO:0000256" key="3">
    <source>
        <dbReference type="ARBA" id="ARBA00022771"/>
    </source>
</evidence>
<organism evidence="9 10">
    <name type="scientific">Rhodamnia argentea</name>
    <dbReference type="NCBI Taxonomy" id="178133"/>
    <lineage>
        <taxon>Eukaryota</taxon>
        <taxon>Viridiplantae</taxon>
        <taxon>Streptophyta</taxon>
        <taxon>Embryophyta</taxon>
        <taxon>Tracheophyta</taxon>
        <taxon>Spermatophyta</taxon>
        <taxon>Magnoliopsida</taxon>
        <taxon>eudicotyledons</taxon>
        <taxon>Gunneridae</taxon>
        <taxon>Pentapetalae</taxon>
        <taxon>rosids</taxon>
        <taxon>malvids</taxon>
        <taxon>Myrtales</taxon>
        <taxon>Myrtaceae</taxon>
        <taxon>Myrtoideae</taxon>
        <taxon>Myrteae</taxon>
        <taxon>Australasian group</taxon>
        <taxon>Rhodamnia</taxon>
    </lineage>
</organism>
<evidence type="ECO:0000256" key="6">
    <source>
        <dbReference type="PROSITE-ProRule" id="PRU00175"/>
    </source>
</evidence>
<feature type="domain" description="RING-type" evidence="8">
    <location>
        <begin position="164"/>
        <end position="206"/>
    </location>
</feature>
<name>A0A8B8NG67_9MYRT</name>
<evidence type="ECO:0000256" key="7">
    <source>
        <dbReference type="SAM" id="Phobius"/>
    </source>
</evidence>
<evidence type="ECO:0000256" key="1">
    <source>
        <dbReference type="ARBA" id="ARBA00004370"/>
    </source>
</evidence>
<dbReference type="SUPFAM" id="SSF57850">
    <property type="entry name" value="RING/U-box"/>
    <property type="match status" value="1"/>
</dbReference>
<evidence type="ECO:0000256" key="2">
    <source>
        <dbReference type="ARBA" id="ARBA00022723"/>
    </source>
</evidence>
<evidence type="ECO:0000256" key="5">
    <source>
        <dbReference type="ARBA" id="ARBA00023136"/>
    </source>
</evidence>
<dbReference type="Gene3D" id="3.30.40.10">
    <property type="entry name" value="Zinc/RING finger domain, C3HC4 (zinc finger)"/>
    <property type="match status" value="1"/>
</dbReference>
<feature type="transmembrane region" description="Helical" evidence="7">
    <location>
        <begin position="50"/>
        <end position="70"/>
    </location>
</feature>
<dbReference type="PANTHER" id="PTHR46151:SF19">
    <property type="entry name" value="NEP1-INTERACTING PROTEIN 1-LIKE ISOFORM X1"/>
    <property type="match status" value="1"/>
</dbReference>
<evidence type="ECO:0000313" key="9">
    <source>
        <dbReference type="Proteomes" id="UP000827889"/>
    </source>
</evidence>
<keyword evidence="7" id="KW-1133">Transmembrane helix</keyword>